<keyword evidence="3" id="KW-1185">Reference proteome</keyword>
<dbReference type="OrthoDB" id="8480244at2"/>
<protein>
    <submittedName>
        <fullName evidence="2">PAS domain protein</fullName>
    </submittedName>
</protein>
<dbReference type="AlphaFoldDB" id="A0A1E2S1K0"/>
<dbReference type="InterPro" id="IPR009922">
    <property type="entry name" value="DUF1457"/>
</dbReference>
<dbReference type="Proteomes" id="UP000095087">
    <property type="component" value="Unassembled WGS sequence"/>
</dbReference>
<gene>
    <name evidence="2" type="ORF">A7A08_00026</name>
</gene>
<dbReference type="PIRSF" id="PIRSF031878">
    <property type="entry name" value="UCP031878"/>
    <property type="match status" value="1"/>
</dbReference>
<dbReference type="EMBL" id="MASI01000001">
    <property type="protein sequence ID" value="ODA68209.1"/>
    <property type="molecule type" value="Genomic_DNA"/>
</dbReference>
<dbReference type="STRING" id="1177755.A7A08_00026"/>
<name>A0A1E2S1K0_9HYPH</name>
<evidence type="ECO:0000313" key="2">
    <source>
        <dbReference type="EMBL" id="ODA68209.1"/>
    </source>
</evidence>
<organism evidence="2 3">
    <name type="scientific">Methyloligella halotolerans</name>
    <dbReference type="NCBI Taxonomy" id="1177755"/>
    <lineage>
        <taxon>Bacteria</taxon>
        <taxon>Pseudomonadati</taxon>
        <taxon>Pseudomonadota</taxon>
        <taxon>Alphaproteobacteria</taxon>
        <taxon>Hyphomicrobiales</taxon>
        <taxon>Hyphomicrobiaceae</taxon>
        <taxon>Methyloligella</taxon>
    </lineage>
</organism>
<dbReference type="Pfam" id="PF07310">
    <property type="entry name" value="PAS_5"/>
    <property type="match status" value="1"/>
</dbReference>
<evidence type="ECO:0000256" key="1">
    <source>
        <dbReference type="SAM" id="MobiDB-lite"/>
    </source>
</evidence>
<proteinExistence type="predicted"/>
<dbReference type="RefSeq" id="WP_069093556.1">
    <property type="nucleotide sequence ID" value="NZ_MASI01000001.1"/>
</dbReference>
<accession>A0A1E2S1K0</accession>
<evidence type="ECO:0000313" key="3">
    <source>
        <dbReference type="Proteomes" id="UP000095087"/>
    </source>
</evidence>
<comment type="caution">
    <text evidence="2">The sequence shown here is derived from an EMBL/GenBank/DDBJ whole genome shotgun (WGS) entry which is preliminary data.</text>
</comment>
<feature type="region of interest" description="Disordered" evidence="1">
    <location>
        <begin position="170"/>
        <end position="205"/>
    </location>
</feature>
<sequence length="205" mass="22637">MQSSTDRQLYDYWDRVRNGRIAPNRAEIEPAAIAPLLSETFIVEYAGPMQFRFRLAGTKICDQFGRELRGTEFLELWDGADRHAMTSLLANLFGEGAVGHVRFQGLSLEGRHCNFSMVLLPLTATSHSVNRCLGSITALEPHYWLGMDPIVHLDLTDVALDWPTNGPAGRAPAMAAPGNDFGSPGIPNGRPRLKVYEGGLSQRKE</sequence>
<reference evidence="2 3" key="1">
    <citation type="submission" date="2016-07" db="EMBL/GenBank/DDBJ databases">
        <title>Draft genome sequence of Methyloligella halotolerans C2T (VKM B-2706T=CCUG 61687T=DSM 25045T), a halotolerant polyhydroxybutyrate accumulating methylotroph.</title>
        <authorList>
            <person name="Vasilenko O.V."/>
            <person name="Doronina N.V."/>
            <person name="Poroshina M.N."/>
            <person name="Tarlachkov S.V."/>
            <person name="Trotsenko Y.A."/>
        </authorList>
    </citation>
    <scope>NUCLEOTIDE SEQUENCE [LARGE SCALE GENOMIC DNA]</scope>
    <source>
        <strain evidence="2 3">VKM B-2706</strain>
    </source>
</reference>